<proteinExistence type="predicted"/>
<dbReference type="AlphaFoldDB" id="A0A3M7R018"/>
<sequence length="66" mass="8159">MKENPKEICKKKKKRRTMWRRRFAQETESEIFKYSPMHHQITLEFNSVGLYHLLLFLRTAQAEKYL</sequence>
<accession>A0A3M7R018</accession>
<name>A0A3M7R018_BRAPC</name>
<gene>
    <name evidence="1" type="ORF">BpHYR1_051622</name>
</gene>
<organism evidence="1 2">
    <name type="scientific">Brachionus plicatilis</name>
    <name type="common">Marine rotifer</name>
    <name type="synonym">Brachionus muelleri</name>
    <dbReference type="NCBI Taxonomy" id="10195"/>
    <lineage>
        <taxon>Eukaryota</taxon>
        <taxon>Metazoa</taxon>
        <taxon>Spiralia</taxon>
        <taxon>Gnathifera</taxon>
        <taxon>Rotifera</taxon>
        <taxon>Eurotatoria</taxon>
        <taxon>Monogononta</taxon>
        <taxon>Pseudotrocha</taxon>
        <taxon>Ploima</taxon>
        <taxon>Brachionidae</taxon>
        <taxon>Brachionus</taxon>
    </lineage>
</organism>
<evidence type="ECO:0000313" key="1">
    <source>
        <dbReference type="EMBL" id="RNA16704.1"/>
    </source>
</evidence>
<keyword evidence="2" id="KW-1185">Reference proteome</keyword>
<comment type="caution">
    <text evidence="1">The sequence shown here is derived from an EMBL/GenBank/DDBJ whole genome shotgun (WGS) entry which is preliminary data.</text>
</comment>
<evidence type="ECO:0000313" key="2">
    <source>
        <dbReference type="Proteomes" id="UP000276133"/>
    </source>
</evidence>
<reference evidence="1 2" key="1">
    <citation type="journal article" date="2018" name="Sci. Rep.">
        <title>Genomic signatures of local adaptation to the degree of environmental predictability in rotifers.</title>
        <authorList>
            <person name="Franch-Gras L."/>
            <person name="Hahn C."/>
            <person name="Garcia-Roger E.M."/>
            <person name="Carmona M.J."/>
            <person name="Serra M."/>
            <person name="Gomez A."/>
        </authorList>
    </citation>
    <scope>NUCLEOTIDE SEQUENCE [LARGE SCALE GENOMIC DNA]</scope>
    <source>
        <strain evidence="1">HYR1</strain>
    </source>
</reference>
<protein>
    <submittedName>
        <fullName evidence="1">Uncharacterized protein</fullName>
    </submittedName>
</protein>
<dbReference type="Proteomes" id="UP000276133">
    <property type="component" value="Unassembled WGS sequence"/>
</dbReference>
<dbReference type="EMBL" id="REGN01004651">
    <property type="protein sequence ID" value="RNA16704.1"/>
    <property type="molecule type" value="Genomic_DNA"/>
</dbReference>